<organism evidence="5 6">
    <name type="scientific">Bremia lactucae</name>
    <name type="common">Lettuce downy mildew</name>
    <dbReference type="NCBI Taxonomy" id="4779"/>
    <lineage>
        <taxon>Eukaryota</taxon>
        <taxon>Sar</taxon>
        <taxon>Stramenopiles</taxon>
        <taxon>Oomycota</taxon>
        <taxon>Peronosporomycetes</taxon>
        <taxon>Peronosporales</taxon>
        <taxon>Peronosporaceae</taxon>
        <taxon>Bremia</taxon>
    </lineage>
</organism>
<gene>
    <name evidence="5" type="ORF">CCR75_001369</name>
</gene>
<dbReference type="GO" id="GO:0071014">
    <property type="term" value="C:post-mRNA release spliceosomal complex"/>
    <property type="evidence" value="ECO:0007669"/>
    <property type="project" value="TreeGrafter"/>
</dbReference>
<sequence length="858" mass="98324">MSSLLQGLKFVKRVEGDEKLQKPKKKKKRQQSFKTHHHKDEKIKKIDRASRSEDDNVEHEVKENDVALVREDWMTMPFLRPRQDCNEPEKSLEEVEVASKQKKIQDEIDAGIREPVTGMVYGLYDPKKPDATPRISVNSVLNDTINDENLADQDAKIPLFGDGGASWRAKMLKHAEAKARASGVALKEIVQERFGSIAALKESAKRSARDDAHLKYTRRKEDESVWKGGRAKGREGKDKTLLSKYSARLQRSMTHDGEDTSRREGETKRYHDRSFSRRRNEDQEEDEPIDYDQLPGVNVDFKAGRCEDENSDSRGCDRKSSRQEKHGRTRSRSRDRLATSKKPRRSNQRLRSRSRQRSESPAKSKITRGLSNDERNLSGSATIEEKVSLPREVHVKESAIDTLALTNRRAFLYGTKKSSVLNASRSEQPLKSQGSDVETTSSLGSLLPKREAKYENDTSELNKLAAKALRAQMMGKTALFHKLTDELNELEAKLEHEKTATAIPHFEAIAGALPPFEKEDMRDGPYKGKKKRHSAQDTDVDASLEELVREERMAKIDHSNMDSTHARNIMRLGSHYKGHQGKTLISGFEEDEEVDPLMVQDPTTRLTRRARVQREQNMAVNETKRWDARTQKCQLCMKSPGFKKLWMLSLGEYTYLALPSRRQLHPRHCVIVPIDHTCSFAQADEQVCDEIRRFQAALATMCEHVYNMSIVFLEQTSAPDRKRHTLMECIPIDSNLAMDMPLYFKQELLQANSDWSTHQAIIDTNQGGIKRHVPPTFPYFHIEWHSRNGRGGYAHVIEDDSVFPRNFGVNVVAGLLDVMPTRRQEGHLQYENRRVLDFLKDWKAFDWTQSLEGGELTL</sequence>
<dbReference type="PANTHER" id="PTHR12072">
    <property type="entry name" value="CWF19, CELL CYCLE CONTROL PROTEIN"/>
    <property type="match status" value="1"/>
</dbReference>
<feature type="region of interest" description="Disordered" evidence="2">
    <location>
        <begin position="421"/>
        <end position="455"/>
    </location>
</feature>
<evidence type="ECO:0000259" key="3">
    <source>
        <dbReference type="Pfam" id="PF04676"/>
    </source>
</evidence>
<dbReference type="InterPro" id="IPR006768">
    <property type="entry name" value="Cwf19-like_C_dom-1"/>
</dbReference>
<name>A0A976FFA7_BRELC</name>
<evidence type="ECO:0008006" key="7">
    <source>
        <dbReference type="Google" id="ProtNLM"/>
    </source>
</evidence>
<comment type="caution">
    <text evidence="5">The sequence shown here is derived from an EMBL/GenBank/DDBJ whole genome shotgun (WGS) entry which is preliminary data.</text>
</comment>
<feature type="compositionally biased region" description="Basic and acidic residues" evidence="2">
    <location>
        <begin position="516"/>
        <end position="526"/>
    </location>
</feature>
<dbReference type="GO" id="GO:0000398">
    <property type="term" value="P:mRNA splicing, via spliceosome"/>
    <property type="evidence" value="ECO:0007669"/>
    <property type="project" value="TreeGrafter"/>
</dbReference>
<dbReference type="EMBL" id="SHOA02000013">
    <property type="protein sequence ID" value="TDH65696.1"/>
    <property type="molecule type" value="Genomic_DNA"/>
</dbReference>
<dbReference type="RefSeq" id="XP_067815195.1">
    <property type="nucleotide sequence ID" value="XM_067959473.1"/>
</dbReference>
<proteinExistence type="inferred from homology"/>
<evidence type="ECO:0000313" key="5">
    <source>
        <dbReference type="EMBL" id="TDH65696.1"/>
    </source>
</evidence>
<dbReference type="PANTHER" id="PTHR12072:SF5">
    <property type="entry name" value="CWF19-LIKE PROTEIN 2"/>
    <property type="match status" value="1"/>
</dbReference>
<feature type="compositionally biased region" description="Basic and acidic residues" evidence="2">
    <location>
        <begin position="253"/>
        <end position="281"/>
    </location>
</feature>
<protein>
    <recommendedName>
        <fullName evidence="7">CWF19-like protein 2</fullName>
    </recommendedName>
</protein>
<comment type="similarity">
    <text evidence="1">Belongs to the CWF19 family.</text>
</comment>
<dbReference type="KEGG" id="blac:94345144"/>
<dbReference type="OrthoDB" id="2113965at2759"/>
<evidence type="ECO:0000256" key="2">
    <source>
        <dbReference type="SAM" id="MobiDB-lite"/>
    </source>
</evidence>
<feature type="domain" description="Cwf19-like C-terminal" evidence="4">
    <location>
        <begin position="621"/>
        <end position="745"/>
    </location>
</feature>
<feature type="compositionally biased region" description="Basic residues" evidence="2">
    <location>
        <begin position="339"/>
        <end position="355"/>
    </location>
</feature>
<feature type="domain" description="Cwf19-like protein C-terminal" evidence="3">
    <location>
        <begin position="754"/>
        <end position="848"/>
    </location>
</feature>
<evidence type="ECO:0000256" key="1">
    <source>
        <dbReference type="ARBA" id="ARBA00006795"/>
    </source>
</evidence>
<dbReference type="Pfam" id="PF04676">
    <property type="entry name" value="CwfJ_C_2"/>
    <property type="match status" value="1"/>
</dbReference>
<feature type="compositionally biased region" description="Basic residues" evidence="2">
    <location>
        <begin position="22"/>
        <end position="37"/>
    </location>
</feature>
<dbReference type="InterPro" id="IPR040194">
    <property type="entry name" value="Cwf19-like"/>
</dbReference>
<evidence type="ECO:0000313" key="6">
    <source>
        <dbReference type="Proteomes" id="UP000294530"/>
    </source>
</evidence>
<feature type="compositionally biased region" description="Basic and acidic residues" evidence="2">
    <location>
        <begin position="302"/>
        <end position="338"/>
    </location>
</feature>
<dbReference type="AlphaFoldDB" id="A0A976FFA7"/>
<feature type="region of interest" description="Disordered" evidence="2">
    <location>
        <begin position="516"/>
        <end position="539"/>
    </location>
</feature>
<dbReference type="GeneID" id="94345144"/>
<accession>A0A976FFA7</accession>
<evidence type="ECO:0000259" key="4">
    <source>
        <dbReference type="Pfam" id="PF04677"/>
    </source>
</evidence>
<dbReference type="Pfam" id="PF04677">
    <property type="entry name" value="CwfJ_C_1"/>
    <property type="match status" value="1"/>
</dbReference>
<feature type="compositionally biased region" description="Polar residues" evidence="2">
    <location>
        <begin position="421"/>
        <end position="444"/>
    </location>
</feature>
<feature type="region of interest" description="Disordered" evidence="2">
    <location>
        <begin position="15"/>
        <end position="60"/>
    </location>
</feature>
<feature type="compositionally biased region" description="Basic and acidic residues" evidence="2">
    <location>
        <begin position="38"/>
        <end position="60"/>
    </location>
</feature>
<dbReference type="InterPro" id="IPR006767">
    <property type="entry name" value="Cwf19-like_C_dom-2"/>
</dbReference>
<feature type="region of interest" description="Disordered" evidence="2">
    <location>
        <begin position="218"/>
        <end position="381"/>
    </location>
</feature>
<feature type="compositionally biased region" description="Basic and acidic residues" evidence="2">
    <location>
        <begin position="232"/>
        <end position="241"/>
    </location>
</feature>
<dbReference type="Proteomes" id="UP000294530">
    <property type="component" value="Unassembled WGS sequence"/>
</dbReference>
<reference evidence="5 6" key="1">
    <citation type="journal article" date="2021" name="Genome Biol.">
        <title>AFLAP: assembly-free linkage analysis pipeline using k-mers from genome sequencing data.</title>
        <authorList>
            <person name="Fletcher K."/>
            <person name="Zhang L."/>
            <person name="Gil J."/>
            <person name="Han R."/>
            <person name="Cavanaugh K."/>
            <person name="Michelmore R."/>
        </authorList>
    </citation>
    <scope>NUCLEOTIDE SEQUENCE [LARGE SCALE GENOMIC DNA]</scope>
    <source>
        <strain evidence="5 6">SF5</strain>
    </source>
</reference>
<keyword evidence="6" id="KW-1185">Reference proteome</keyword>